<comment type="caution">
    <text evidence="1">The sequence shown here is derived from an EMBL/GenBank/DDBJ whole genome shotgun (WGS) entry which is preliminary data.</text>
</comment>
<organism evidence="1 2">
    <name type="scientific">Hominisplanchenecus murintestinalis</name>
    <dbReference type="NCBI Taxonomy" id="2941517"/>
    <lineage>
        <taxon>Bacteria</taxon>
        <taxon>Bacillati</taxon>
        <taxon>Bacillota</taxon>
        <taxon>Clostridia</taxon>
        <taxon>Lachnospirales</taxon>
        <taxon>Lachnospiraceae</taxon>
        <taxon>Hominisplanchenecus</taxon>
    </lineage>
</organism>
<evidence type="ECO:0000313" key="2">
    <source>
        <dbReference type="Proteomes" id="UP000307720"/>
    </source>
</evidence>
<evidence type="ECO:0000313" key="1">
    <source>
        <dbReference type="EMBL" id="TGX97046.1"/>
    </source>
</evidence>
<dbReference type="Proteomes" id="UP000307720">
    <property type="component" value="Unassembled WGS sequence"/>
</dbReference>
<accession>A0AC61QWX5</accession>
<gene>
    <name evidence="1" type="ORF">E5357_14120</name>
</gene>
<dbReference type="EMBL" id="SRZB01000040">
    <property type="protein sequence ID" value="TGX97046.1"/>
    <property type="molecule type" value="Genomic_DNA"/>
</dbReference>
<name>A0AC61QWX5_9FIRM</name>
<reference evidence="1" key="1">
    <citation type="submission" date="2019-04" db="EMBL/GenBank/DDBJ databases">
        <title>Microbes associate with the intestines of laboratory mice.</title>
        <authorList>
            <person name="Navarre W."/>
            <person name="Wong E."/>
            <person name="Huang K."/>
            <person name="Tropini C."/>
            <person name="Ng K."/>
            <person name="Yu B."/>
        </authorList>
    </citation>
    <scope>NUCLEOTIDE SEQUENCE</scope>
    <source>
        <strain evidence="1">NM72_1-8</strain>
    </source>
</reference>
<proteinExistence type="predicted"/>
<protein>
    <submittedName>
        <fullName evidence="1">Uncharacterized protein</fullName>
    </submittedName>
</protein>
<sequence length="99" mass="11416">MVVEMLGDVRNYLDITWQDDETDRKLTGIIKRGMAYINQAAGAEQDYTAEGMPRTLLFDYCRYARNNASEMFEGNFRAELIALRMGVQADDYAREQGYI</sequence>
<keyword evidence="2" id="KW-1185">Reference proteome</keyword>